<dbReference type="AlphaFoldDB" id="A0A9D7XMH2"/>
<feature type="compositionally biased region" description="Low complexity" evidence="1">
    <location>
        <begin position="56"/>
        <end position="68"/>
    </location>
</feature>
<feature type="compositionally biased region" description="Basic residues" evidence="1">
    <location>
        <begin position="213"/>
        <end position="222"/>
    </location>
</feature>
<feature type="compositionally biased region" description="Pro residues" evidence="1">
    <location>
        <begin position="19"/>
        <end position="31"/>
    </location>
</feature>
<protein>
    <submittedName>
        <fullName evidence="2">Uncharacterized protein</fullName>
    </submittedName>
</protein>
<feature type="region of interest" description="Disordered" evidence="1">
    <location>
        <begin position="16"/>
        <end position="78"/>
    </location>
</feature>
<comment type="caution">
    <text evidence="2">The sequence shown here is derived from an EMBL/GenBank/DDBJ whole genome shotgun (WGS) entry which is preliminary data.</text>
</comment>
<evidence type="ECO:0000313" key="3">
    <source>
        <dbReference type="Proteomes" id="UP000886657"/>
    </source>
</evidence>
<feature type="region of interest" description="Disordered" evidence="1">
    <location>
        <begin position="206"/>
        <end position="230"/>
    </location>
</feature>
<dbReference type="Proteomes" id="UP000886657">
    <property type="component" value="Unassembled WGS sequence"/>
</dbReference>
<gene>
    <name evidence="2" type="ORF">IPP58_13470</name>
</gene>
<accession>A0A9D7XMH2</accession>
<evidence type="ECO:0000313" key="2">
    <source>
        <dbReference type="EMBL" id="MBK9797480.1"/>
    </source>
</evidence>
<proteinExistence type="predicted"/>
<reference evidence="2" key="1">
    <citation type="submission" date="2020-10" db="EMBL/GenBank/DDBJ databases">
        <title>Connecting structure to function with the recovery of over 1000 high-quality activated sludge metagenome-assembled genomes encoding full-length rRNA genes using long-read sequencing.</title>
        <authorList>
            <person name="Singleton C.M."/>
            <person name="Petriglieri F."/>
            <person name="Kristensen J.M."/>
            <person name="Kirkegaard R.H."/>
            <person name="Michaelsen T.Y."/>
            <person name="Andersen M.H."/>
            <person name="Karst S.M."/>
            <person name="Dueholm M.S."/>
            <person name="Nielsen P.H."/>
            <person name="Albertsen M."/>
        </authorList>
    </citation>
    <scope>NUCLEOTIDE SEQUENCE</scope>
    <source>
        <strain evidence="2">Skiv_18-Q3-R9-52_MAXAC.067</strain>
    </source>
</reference>
<evidence type="ECO:0000256" key="1">
    <source>
        <dbReference type="SAM" id="MobiDB-lite"/>
    </source>
</evidence>
<sequence>MQRHWVMAIIVASGLLAQTPPPAPPPDPVPATLPEAKPAEVKPEGQAPPAQPPAPVAQEVKAPVAQAPEGKPFDQLRPSQRKLAYTLQRAALSAHELGYYRSHPKVLEVREALDTLVKAKAEIPEKAQTALPMVEAYLMKLRAHHGLYDADGKKLLMEGSWKSLQAAARGAAKTGPKGLEARLAKLKGLLFDAKVDAVAPSWAEPEVAATKGAKGKKAKAAKGPKSPDGFSEQKAITALWVKRAKDWIENTPQEVEVKGEKKTRRLPDAAQTKALNELIAWLGKDDLDLLRDPAFGWLDLRRLGANPGAGLLARAADVSASRAPEGAVGEWVPLPTYEPMVGDSKFSKGEEKRTVLTEVKLGAPAESPVAQLPLLERQGRSREIDVK</sequence>
<name>A0A9D7XMH2_9BACT</name>
<organism evidence="2 3">
    <name type="scientific">Candidatus Geothrix skivensis</name>
    <dbReference type="NCBI Taxonomy" id="2954439"/>
    <lineage>
        <taxon>Bacteria</taxon>
        <taxon>Pseudomonadati</taxon>
        <taxon>Acidobacteriota</taxon>
        <taxon>Holophagae</taxon>
        <taxon>Holophagales</taxon>
        <taxon>Holophagaceae</taxon>
        <taxon>Geothrix</taxon>
    </lineage>
</organism>
<dbReference type="EMBL" id="JADKIO010000009">
    <property type="protein sequence ID" value="MBK9797480.1"/>
    <property type="molecule type" value="Genomic_DNA"/>
</dbReference>